<dbReference type="InterPro" id="IPR023696">
    <property type="entry name" value="Ureohydrolase_dom_sf"/>
</dbReference>
<accession>A0A501WFK8</accession>
<sequence length="307" mass="34075">MTTAYLTHWRCEKHNLGEDHPESPHRLGAIQNRLISGQLMDFVRVIEAQSATEEQLKATHDPHYVDTIFARAPEEGHVELDAETLMMPHTLDAALKAAGAVVQAVDLVMSGEMENAFCAVRPPGHHAEYDQAMGFCLFNNIAVGARYALDHYGLQRIAIIDFDVHHGNGTEDIFKNEPRVQYSSSYQHPFYPYADPGASHDNIIHIPLEAGTNGAQFREAIAAQLLPQLDAFAPELVMISAGFDALAEDPMAQLRLKDDDYVWITKELMAIAEKHCGKKVISVLEGGYNTDALGRAAFNHIRTLMDM</sequence>
<dbReference type="GO" id="GO:0040029">
    <property type="term" value="P:epigenetic regulation of gene expression"/>
    <property type="evidence" value="ECO:0007669"/>
    <property type="project" value="TreeGrafter"/>
</dbReference>
<protein>
    <submittedName>
        <fullName evidence="3">Histone deacetylase family protein</fullName>
    </submittedName>
</protein>
<dbReference type="PRINTS" id="PR01270">
    <property type="entry name" value="HDASUPER"/>
</dbReference>
<dbReference type="InterPro" id="IPR037138">
    <property type="entry name" value="His_deacetylse_dom_sf"/>
</dbReference>
<organism evidence="3 4">
    <name type="scientific">Maribrevibacterium harenarium</name>
    <dbReference type="NCBI Taxonomy" id="2589817"/>
    <lineage>
        <taxon>Bacteria</taxon>
        <taxon>Pseudomonadati</taxon>
        <taxon>Pseudomonadota</taxon>
        <taxon>Gammaproteobacteria</taxon>
        <taxon>Oceanospirillales</taxon>
        <taxon>Oceanospirillaceae</taxon>
        <taxon>Maribrevibacterium</taxon>
    </lineage>
</organism>
<dbReference type="InterPro" id="IPR023801">
    <property type="entry name" value="His_deacetylse_dom"/>
</dbReference>
<gene>
    <name evidence="3" type="ORF">FJM67_16240</name>
</gene>
<dbReference type="GO" id="GO:0004407">
    <property type="term" value="F:histone deacetylase activity"/>
    <property type="evidence" value="ECO:0007669"/>
    <property type="project" value="TreeGrafter"/>
</dbReference>
<comment type="similarity">
    <text evidence="1">Belongs to the histone deacetylase family.</text>
</comment>
<feature type="domain" description="Histone deacetylase" evidence="2">
    <location>
        <begin position="20"/>
        <end position="303"/>
    </location>
</feature>
<dbReference type="SUPFAM" id="SSF52768">
    <property type="entry name" value="Arginase/deacetylase"/>
    <property type="match status" value="1"/>
</dbReference>
<dbReference type="Pfam" id="PF00850">
    <property type="entry name" value="Hist_deacetyl"/>
    <property type="match status" value="1"/>
</dbReference>
<dbReference type="OrthoDB" id="9808367at2"/>
<evidence type="ECO:0000259" key="2">
    <source>
        <dbReference type="Pfam" id="PF00850"/>
    </source>
</evidence>
<name>A0A501WFK8_9GAMM</name>
<dbReference type="Gene3D" id="3.40.800.20">
    <property type="entry name" value="Histone deacetylase domain"/>
    <property type="match status" value="1"/>
</dbReference>
<proteinExistence type="inferred from homology"/>
<evidence type="ECO:0000256" key="1">
    <source>
        <dbReference type="ARBA" id="ARBA00005947"/>
    </source>
</evidence>
<dbReference type="EMBL" id="VFRR01000062">
    <property type="protein sequence ID" value="TPE45767.1"/>
    <property type="molecule type" value="Genomic_DNA"/>
</dbReference>
<reference evidence="3 4" key="1">
    <citation type="submission" date="2019-06" db="EMBL/GenBank/DDBJ databases">
        <title>A novel bacterium of genus Marinomonas, isolated from coastal sand.</title>
        <authorList>
            <person name="Huang H."/>
            <person name="Mo K."/>
            <person name="Hu Y."/>
        </authorList>
    </citation>
    <scope>NUCLEOTIDE SEQUENCE [LARGE SCALE GENOMIC DNA]</scope>
    <source>
        <strain evidence="3 4">HB171799</strain>
    </source>
</reference>
<dbReference type="InterPro" id="IPR000286">
    <property type="entry name" value="HDACs"/>
</dbReference>
<dbReference type="AlphaFoldDB" id="A0A501WFK8"/>
<dbReference type="Proteomes" id="UP000315901">
    <property type="component" value="Unassembled WGS sequence"/>
</dbReference>
<dbReference type="PANTHER" id="PTHR10625:SF10">
    <property type="entry name" value="HISTONE DEACETYLASE HDAC1"/>
    <property type="match status" value="1"/>
</dbReference>
<dbReference type="CDD" id="cd11599">
    <property type="entry name" value="HDAC_classII_2"/>
    <property type="match status" value="1"/>
</dbReference>
<keyword evidence="4" id="KW-1185">Reference proteome</keyword>
<dbReference type="RefSeq" id="WP_140591566.1">
    <property type="nucleotide sequence ID" value="NZ_VFRR01000062.1"/>
</dbReference>
<evidence type="ECO:0000313" key="4">
    <source>
        <dbReference type="Proteomes" id="UP000315901"/>
    </source>
</evidence>
<evidence type="ECO:0000313" key="3">
    <source>
        <dbReference type="EMBL" id="TPE45767.1"/>
    </source>
</evidence>
<dbReference type="PANTHER" id="PTHR10625">
    <property type="entry name" value="HISTONE DEACETYLASE HDAC1-RELATED"/>
    <property type="match status" value="1"/>
</dbReference>
<comment type="caution">
    <text evidence="3">The sequence shown here is derived from an EMBL/GenBank/DDBJ whole genome shotgun (WGS) entry which is preliminary data.</text>
</comment>